<dbReference type="Gene3D" id="3.40.50.10140">
    <property type="entry name" value="Toll/interleukin-1 receptor homology (TIR) domain"/>
    <property type="match status" value="1"/>
</dbReference>
<dbReference type="GO" id="GO:0007165">
    <property type="term" value="P:signal transduction"/>
    <property type="evidence" value="ECO:0007669"/>
    <property type="project" value="InterPro"/>
</dbReference>
<dbReference type="EMBL" id="CP011367">
    <property type="protein sequence ID" value="AKJ95338.1"/>
    <property type="molecule type" value="Genomic_DNA"/>
</dbReference>
<dbReference type="SMART" id="SM00255">
    <property type="entry name" value="TIR"/>
    <property type="match status" value="1"/>
</dbReference>
<keyword evidence="3" id="KW-1185">Reference proteome</keyword>
<gene>
    <name evidence="2" type="ORF">TVD_08175</name>
</gene>
<dbReference type="PROSITE" id="PS50104">
    <property type="entry name" value="TIR"/>
    <property type="match status" value="1"/>
</dbReference>
<dbReference type="Proteomes" id="UP000064201">
    <property type="component" value="Chromosome"/>
</dbReference>
<protein>
    <recommendedName>
        <fullName evidence="1">TIR domain-containing protein</fullName>
    </recommendedName>
</protein>
<dbReference type="RefSeq" id="WP_047251321.1">
    <property type="nucleotide sequence ID" value="NZ_CP011367.1"/>
</dbReference>
<organism evidence="2 3">
    <name type="scientific">Thioalkalivibrio versutus</name>
    <dbReference type="NCBI Taxonomy" id="106634"/>
    <lineage>
        <taxon>Bacteria</taxon>
        <taxon>Pseudomonadati</taxon>
        <taxon>Pseudomonadota</taxon>
        <taxon>Gammaproteobacteria</taxon>
        <taxon>Chromatiales</taxon>
        <taxon>Ectothiorhodospiraceae</taxon>
        <taxon>Thioalkalivibrio</taxon>
    </lineage>
</organism>
<evidence type="ECO:0000313" key="3">
    <source>
        <dbReference type="Proteomes" id="UP000064201"/>
    </source>
</evidence>
<dbReference type="PATRIC" id="fig|106634.4.peg.1670"/>
<dbReference type="AlphaFoldDB" id="A0A0G3G290"/>
<dbReference type="InterPro" id="IPR035897">
    <property type="entry name" value="Toll_tir_struct_dom_sf"/>
</dbReference>
<name>A0A0G3G290_9GAMM</name>
<accession>A0A0G3G290</accession>
<dbReference type="OrthoDB" id="5149141at2"/>
<evidence type="ECO:0000259" key="1">
    <source>
        <dbReference type="PROSITE" id="PS50104"/>
    </source>
</evidence>
<evidence type="ECO:0000313" key="2">
    <source>
        <dbReference type="EMBL" id="AKJ95338.1"/>
    </source>
</evidence>
<dbReference type="InterPro" id="IPR000157">
    <property type="entry name" value="TIR_dom"/>
</dbReference>
<dbReference type="SUPFAM" id="SSF52200">
    <property type="entry name" value="Toll/Interleukin receptor TIR domain"/>
    <property type="match status" value="1"/>
</dbReference>
<dbReference type="Pfam" id="PF13676">
    <property type="entry name" value="TIR_2"/>
    <property type="match status" value="1"/>
</dbReference>
<feature type="domain" description="TIR" evidence="1">
    <location>
        <begin position="1"/>
        <end position="131"/>
    </location>
</feature>
<sequence>MSPSVFISHASEDKDRFVTNFATKLRENGVDAWLDRWEMLPGDSLVDKIFEEGLKEAHAVIIVLSKFSVSKPWVTEELNASMVSRISKGTKIIPIVIDDCSVPEVLKSTLWERVEDTGNFETLLKRIVAAIYDVRERPPVGEPPDFVQKTTSDIAGLPTIDTLVLKRAVAFDLENNAHIFEPEEIFRDLDALGLTKGQVKESIEILGADGYFELSHYFGGGPDRYGCHIRVTGYGFEKYCGSEIDGYDHLKEQCAGLIVNEDVKDNKTLADRTGAKLRLIEHILDVFESNGLISATKFLGGNISIHHVHPKFRRMLA</sequence>
<dbReference type="KEGG" id="tvr:TVD_08175"/>
<reference evidence="2 3" key="1">
    <citation type="submission" date="2015-04" db="EMBL/GenBank/DDBJ databases">
        <title>Complete Sequence for the Genome of the Thioalkalivibrio versutus D301.</title>
        <authorList>
            <person name="Mu T."/>
            <person name="Zhou J."/>
            <person name="Xu X."/>
        </authorList>
    </citation>
    <scope>NUCLEOTIDE SEQUENCE [LARGE SCALE GENOMIC DNA]</scope>
    <source>
        <strain evidence="2 3">D301</strain>
    </source>
</reference>
<dbReference type="STRING" id="106634.TVD_08175"/>
<proteinExistence type="predicted"/>